<feature type="compositionally biased region" description="Basic and acidic residues" evidence="2">
    <location>
        <begin position="541"/>
        <end position="551"/>
    </location>
</feature>
<accession>A0A4V6T7G2</accession>
<gene>
    <name evidence="4" type="ORF">D6D28_07757</name>
</gene>
<evidence type="ECO:0000256" key="2">
    <source>
        <dbReference type="SAM" id="MobiDB-lite"/>
    </source>
</evidence>
<sequence length="657" mass="74038">MPSQATLRAEEDHAHILEKMRQWRHLTMRSQVGGDEERAVTLDDIISRKLDENHELADITFLCQRLTWANKLRRSQFKYWEESPDIPETQEEDIVSRSNSKRLWPRPEQKLVVYGLNTPTLWLVDQTLSGFQISQNARRQILSSNALSAISCSARTECKTEGLGNGMYFATSDPIIEHIHNDHFDGLEAHQISTFADMCEREIDVTESEQCLICLETMSLFRLQQHLATHMEEIALFVLPLPPQDDEAEGNYDDLNEESFLGSEDLPGQAETTYEEDQVLVSGTRHGRPEEDLGSLGEGSEVGQSSAAVILENGKPSHIYDETAEEIKKLEEEKARLQAESLINALKALQAEIKATADAANEKNKVVQAESDKIAALLADFEAKRLEREDRLMLKLPVGRELANIATTARETAEREATITVVIAEAENEKAFAEAKPRPDADKAPIMFTDAVDRKFTLPWHMAKTWKGMEALIKQAFVNIEHIGPHIANGHYHLLGPNNEIILPQVWEVAVQSGWDIKMQLWPLPEPTKDGNTSVSPGYEAPRKSHLERRTNPASSRPKSDSHQVTRKSNRLSASSHSAAVIGSEHLPYASQERRLLRSDRTYTESIWMGVHGRIPELLPNLIDLDPYDKPDIPAFCEPNNAEDQEEDAHQRLGLDT</sequence>
<dbReference type="Pfam" id="PF22893">
    <property type="entry name" value="ULD_2"/>
    <property type="match status" value="1"/>
</dbReference>
<evidence type="ECO:0000313" key="5">
    <source>
        <dbReference type="Proteomes" id="UP000304951"/>
    </source>
</evidence>
<evidence type="ECO:0000256" key="1">
    <source>
        <dbReference type="SAM" id="Coils"/>
    </source>
</evidence>
<protein>
    <recommendedName>
        <fullName evidence="3">Ubiquitin-like domain-containing protein</fullName>
    </recommendedName>
</protein>
<organism evidence="4 5">
    <name type="scientific">Aureobasidium pullulans</name>
    <name type="common">Black yeast</name>
    <name type="synonym">Pullularia pullulans</name>
    <dbReference type="NCBI Taxonomy" id="5580"/>
    <lineage>
        <taxon>Eukaryota</taxon>
        <taxon>Fungi</taxon>
        <taxon>Dikarya</taxon>
        <taxon>Ascomycota</taxon>
        <taxon>Pezizomycotina</taxon>
        <taxon>Dothideomycetes</taxon>
        <taxon>Dothideomycetidae</taxon>
        <taxon>Dothideales</taxon>
        <taxon>Saccotheciaceae</taxon>
        <taxon>Aureobasidium</taxon>
    </lineage>
</organism>
<dbReference type="AlphaFoldDB" id="A0A4V6T7G2"/>
<feature type="coiled-coil region" evidence="1">
    <location>
        <begin position="320"/>
        <end position="366"/>
    </location>
</feature>
<reference evidence="4 5" key="1">
    <citation type="submission" date="2018-10" db="EMBL/GenBank/DDBJ databases">
        <title>Fifty Aureobasidium pullulans genomes reveal a recombining polyextremotolerant generalist.</title>
        <authorList>
            <person name="Gostincar C."/>
            <person name="Turk M."/>
            <person name="Zajc J."/>
            <person name="Gunde-Cimerman N."/>
        </authorList>
    </citation>
    <scope>NUCLEOTIDE SEQUENCE [LARGE SCALE GENOMIC DNA]</scope>
    <source>
        <strain evidence="4 5">EXF-11900</strain>
    </source>
</reference>
<evidence type="ECO:0000259" key="3">
    <source>
        <dbReference type="Pfam" id="PF22893"/>
    </source>
</evidence>
<name>A0A4V6T7G2_AURPU</name>
<feature type="region of interest" description="Disordered" evidence="2">
    <location>
        <begin position="637"/>
        <end position="657"/>
    </location>
</feature>
<proteinExistence type="predicted"/>
<evidence type="ECO:0000313" key="4">
    <source>
        <dbReference type="EMBL" id="THV67103.1"/>
    </source>
</evidence>
<feature type="compositionally biased region" description="Basic and acidic residues" evidence="2">
    <location>
        <begin position="648"/>
        <end position="657"/>
    </location>
</feature>
<dbReference type="InterPro" id="IPR054464">
    <property type="entry name" value="ULD_fung"/>
</dbReference>
<dbReference type="EMBL" id="QZAF01000443">
    <property type="protein sequence ID" value="THV67103.1"/>
    <property type="molecule type" value="Genomic_DNA"/>
</dbReference>
<feature type="domain" description="Ubiquitin-like" evidence="3">
    <location>
        <begin position="442"/>
        <end position="524"/>
    </location>
</feature>
<dbReference type="Proteomes" id="UP000304951">
    <property type="component" value="Unassembled WGS sequence"/>
</dbReference>
<feature type="region of interest" description="Disordered" evidence="2">
    <location>
        <begin position="526"/>
        <end position="578"/>
    </location>
</feature>
<comment type="caution">
    <text evidence="4">The sequence shown here is derived from an EMBL/GenBank/DDBJ whole genome shotgun (WGS) entry which is preliminary data.</text>
</comment>
<keyword evidence="1" id="KW-0175">Coiled coil</keyword>